<evidence type="ECO:0000256" key="5">
    <source>
        <dbReference type="ARBA" id="ARBA00022826"/>
    </source>
</evidence>
<keyword evidence="10 12" id="KW-0472">Membrane</keyword>
<dbReference type="PANTHER" id="PTHR11537:SF254">
    <property type="entry name" value="POTASSIUM VOLTAGE-GATED CHANNEL PROTEIN SHAB"/>
    <property type="match status" value="1"/>
</dbReference>
<evidence type="ECO:0000256" key="8">
    <source>
        <dbReference type="ARBA" id="ARBA00022989"/>
    </source>
</evidence>
<dbReference type="RefSeq" id="WP_301663344.1">
    <property type="nucleotide sequence ID" value="NZ_VCYH01000003.1"/>
</dbReference>
<gene>
    <name evidence="14" type="ORF">FGU65_04955</name>
</gene>
<evidence type="ECO:0000256" key="1">
    <source>
        <dbReference type="ARBA" id="ARBA00004141"/>
    </source>
</evidence>
<keyword evidence="15" id="KW-1185">Reference proteome</keyword>
<feature type="transmembrane region" description="Helical" evidence="12">
    <location>
        <begin position="43"/>
        <end position="63"/>
    </location>
</feature>
<proteinExistence type="predicted"/>
<protein>
    <submittedName>
        <fullName evidence="14">Ion transporter</fullName>
    </submittedName>
</protein>
<evidence type="ECO:0000256" key="6">
    <source>
        <dbReference type="ARBA" id="ARBA00022882"/>
    </source>
</evidence>
<keyword evidence="7" id="KW-0630">Potassium</keyword>
<dbReference type="InterPro" id="IPR005821">
    <property type="entry name" value="Ion_trans_dom"/>
</dbReference>
<evidence type="ECO:0000256" key="11">
    <source>
        <dbReference type="ARBA" id="ARBA00023303"/>
    </source>
</evidence>
<evidence type="ECO:0000259" key="13">
    <source>
        <dbReference type="Pfam" id="PF00520"/>
    </source>
</evidence>
<dbReference type="EMBL" id="VCYH01000003">
    <property type="protein sequence ID" value="MDN7024244.1"/>
    <property type="molecule type" value="Genomic_DNA"/>
</dbReference>
<sequence>MDYRAVGRRVGELLEPAHEKDRAVRRRVYEILEPAREGDRASYTFDVFITLVIVVNIATMIFLSVQEVREDLPWVALALALLAGGTLIVFIIEYILRLWSCVEDPDYSRPVAGRLRWARTPYALIDLIVILPYFLLIFFGLNITGLVILRVFRLFKIVRYSDSISLIIRVIRAEKDTLLTTYAVLFIVLIAAATLMYQVEYPAQPESFSNIPAAMWWGIITLTTTGYGDMVPVTVAGKILGSVIALIGIGIFALPAGILASGFSKVLAREMDDEVYLCPHCRQEVKQSELWRKGD</sequence>
<evidence type="ECO:0000256" key="10">
    <source>
        <dbReference type="ARBA" id="ARBA00023136"/>
    </source>
</evidence>
<dbReference type="SUPFAM" id="SSF81324">
    <property type="entry name" value="Voltage-gated potassium channels"/>
    <property type="match status" value="1"/>
</dbReference>
<name>A0ABT8M8K6_9EURY</name>
<keyword evidence="5" id="KW-0631">Potassium channel</keyword>
<dbReference type="PANTHER" id="PTHR11537">
    <property type="entry name" value="VOLTAGE-GATED POTASSIUM CHANNEL"/>
    <property type="match status" value="1"/>
</dbReference>
<keyword evidence="3" id="KW-0633">Potassium transport</keyword>
<dbReference type="InterPro" id="IPR028325">
    <property type="entry name" value="VG_K_chnl"/>
</dbReference>
<evidence type="ECO:0000256" key="9">
    <source>
        <dbReference type="ARBA" id="ARBA00023065"/>
    </source>
</evidence>
<keyword evidence="11" id="KW-0407">Ion channel</keyword>
<reference evidence="14" key="1">
    <citation type="submission" date="2019-05" db="EMBL/GenBank/DDBJ databases">
        <title>Methanoculleus sp. FWC-SCC1, a methanogenic archaeon isolated from deep marine cold seep.</title>
        <authorList>
            <person name="Chen Y.-W."/>
            <person name="Chen S.-C."/>
            <person name="Teng N.-H."/>
            <person name="Lai M.-C."/>
        </authorList>
    </citation>
    <scope>NUCLEOTIDE SEQUENCE</scope>
    <source>
        <strain evidence="14">FWC-SCC1</strain>
    </source>
</reference>
<comment type="subcellular location">
    <subcellularLocation>
        <location evidence="1">Membrane</location>
        <topology evidence="1">Multi-pass membrane protein</topology>
    </subcellularLocation>
</comment>
<comment type="caution">
    <text evidence="14">The sequence shown here is derived from an EMBL/GenBank/DDBJ whole genome shotgun (WGS) entry which is preliminary data.</text>
</comment>
<feature type="transmembrane region" description="Helical" evidence="12">
    <location>
        <begin position="122"/>
        <end position="149"/>
    </location>
</feature>
<dbReference type="Proteomes" id="UP001168338">
    <property type="component" value="Unassembled WGS sequence"/>
</dbReference>
<feature type="transmembrane region" description="Helical" evidence="12">
    <location>
        <begin position="239"/>
        <end position="261"/>
    </location>
</feature>
<organism evidence="14 15">
    <name type="scientific">Methanoculleus frigidifontis</name>
    <dbReference type="NCBI Taxonomy" id="2584085"/>
    <lineage>
        <taxon>Archaea</taxon>
        <taxon>Methanobacteriati</taxon>
        <taxon>Methanobacteriota</taxon>
        <taxon>Stenosarchaea group</taxon>
        <taxon>Methanomicrobia</taxon>
        <taxon>Methanomicrobiales</taxon>
        <taxon>Methanomicrobiaceae</taxon>
        <taxon>Methanoculleus</taxon>
    </lineage>
</organism>
<keyword evidence="4 12" id="KW-0812">Transmembrane</keyword>
<dbReference type="Gene3D" id="1.10.287.70">
    <property type="match status" value="1"/>
</dbReference>
<accession>A0ABT8M8K6</accession>
<feature type="transmembrane region" description="Helical" evidence="12">
    <location>
        <begin position="75"/>
        <end position="96"/>
    </location>
</feature>
<evidence type="ECO:0000256" key="12">
    <source>
        <dbReference type="SAM" id="Phobius"/>
    </source>
</evidence>
<evidence type="ECO:0000256" key="3">
    <source>
        <dbReference type="ARBA" id="ARBA00022538"/>
    </source>
</evidence>
<evidence type="ECO:0000256" key="2">
    <source>
        <dbReference type="ARBA" id="ARBA00022448"/>
    </source>
</evidence>
<evidence type="ECO:0000313" key="15">
    <source>
        <dbReference type="Proteomes" id="UP001168338"/>
    </source>
</evidence>
<dbReference type="PRINTS" id="PR00169">
    <property type="entry name" value="KCHANNEL"/>
</dbReference>
<evidence type="ECO:0000256" key="4">
    <source>
        <dbReference type="ARBA" id="ARBA00022692"/>
    </source>
</evidence>
<dbReference type="Pfam" id="PF00520">
    <property type="entry name" value="Ion_trans"/>
    <property type="match status" value="1"/>
</dbReference>
<dbReference type="Gene3D" id="1.20.120.350">
    <property type="entry name" value="Voltage-gated potassium channels. Chain C"/>
    <property type="match status" value="1"/>
</dbReference>
<feature type="transmembrane region" description="Helical" evidence="12">
    <location>
        <begin position="179"/>
        <end position="199"/>
    </location>
</feature>
<keyword evidence="2" id="KW-0813">Transport</keyword>
<feature type="domain" description="Ion transport" evidence="13">
    <location>
        <begin position="43"/>
        <end position="267"/>
    </location>
</feature>
<keyword evidence="6" id="KW-0851">Voltage-gated channel</keyword>
<keyword evidence="9" id="KW-0406">Ion transport</keyword>
<dbReference type="InterPro" id="IPR027359">
    <property type="entry name" value="Volt_channel_dom_sf"/>
</dbReference>
<evidence type="ECO:0000256" key="7">
    <source>
        <dbReference type="ARBA" id="ARBA00022958"/>
    </source>
</evidence>
<keyword evidence="8 12" id="KW-1133">Transmembrane helix</keyword>
<evidence type="ECO:0000313" key="14">
    <source>
        <dbReference type="EMBL" id="MDN7024244.1"/>
    </source>
</evidence>